<dbReference type="InterPro" id="IPR045054">
    <property type="entry name" value="P4HA-like"/>
</dbReference>
<comment type="caution">
    <text evidence="9">The sequence shown here is derived from an EMBL/GenBank/DDBJ whole genome shotgun (WGS) entry which is preliminary data.</text>
</comment>
<dbReference type="InterPro" id="IPR005123">
    <property type="entry name" value="Oxoglu/Fe-dep_dioxygenase_dom"/>
</dbReference>
<dbReference type="GO" id="GO:0031418">
    <property type="term" value="F:L-ascorbic acid binding"/>
    <property type="evidence" value="ECO:0007669"/>
    <property type="project" value="InterPro"/>
</dbReference>
<keyword evidence="11" id="KW-0812">Transmembrane</keyword>
<evidence type="ECO:0000256" key="6">
    <source>
        <dbReference type="SAM" id="MobiDB-lite"/>
    </source>
</evidence>
<dbReference type="InterPro" id="IPR006620">
    <property type="entry name" value="Pro_4_hyd_alph"/>
</dbReference>
<keyword evidence="12" id="KW-1185">Reference proteome</keyword>
<dbReference type="GO" id="GO:0004656">
    <property type="term" value="F:procollagen-proline 4-dioxygenase activity"/>
    <property type="evidence" value="ECO:0007669"/>
    <property type="project" value="TreeGrafter"/>
</dbReference>
<evidence type="ECO:0000313" key="10">
    <source>
        <dbReference type="EMBL" id="CAL1154710.1"/>
    </source>
</evidence>
<keyword evidence="3" id="KW-0223">Dioxygenase</keyword>
<dbReference type="GO" id="GO:0005783">
    <property type="term" value="C:endoplasmic reticulum"/>
    <property type="evidence" value="ECO:0007669"/>
    <property type="project" value="TreeGrafter"/>
</dbReference>
<dbReference type="PANTHER" id="PTHR10869:SF246">
    <property type="entry name" value="TRANSMEMBRANE PROLYL 4-HYDROXYLASE"/>
    <property type="match status" value="1"/>
</dbReference>
<comment type="cofactor">
    <cofactor evidence="1">
        <name>L-ascorbate</name>
        <dbReference type="ChEBI" id="CHEBI:38290"/>
    </cofactor>
</comment>
<dbReference type="SMART" id="SM00702">
    <property type="entry name" value="P4Hc"/>
    <property type="match status" value="1"/>
</dbReference>
<evidence type="ECO:0000256" key="2">
    <source>
        <dbReference type="ARBA" id="ARBA00022723"/>
    </source>
</evidence>
<organism evidence="9">
    <name type="scientific">Cladocopium goreaui</name>
    <dbReference type="NCBI Taxonomy" id="2562237"/>
    <lineage>
        <taxon>Eukaryota</taxon>
        <taxon>Sar</taxon>
        <taxon>Alveolata</taxon>
        <taxon>Dinophyceae</taxon>
        <taxon>Suessiales</taxon>
        <taxon>Symbiodiniaceae</taxon>
        <taxon>Cladocopium</taxon>
    </lineage>
</organism>
<evidence type="ECO:0000256" key="1">
    <source>
        <dbReference type="ARBA" id="ARBA00001961"/>
    </source>
</evidence>
<feature type="region of interest" description="Disordered" evidence="6">
    <location>
        <begin position="184"/>
        <end position="204"/>
    </location>
</feature>
<dbReference type="PROSITE" id="PS51471">
    <property type="entry name" value="FE2OG_OXY"/>
    <property type="match status" value="1"/>
</dbReference>
<dbReference type="PROSITE" id="PS00018">
    <property type="entry name" value="EF_HAND_1"/>
    <property type="match status" value="1"/>
</dbReference>
<reference evidence="10" key="2">
    <citation type="submission" date="2024-04" db="EMBL/GenBank/DDBJ databases">
        <authorList>
            <person name="Chen Y."/>
            <person name="Shah S."/>
            <person name="Dougan E. K."/>
            <person name="Thang M."/>
            <person name="Chan C."/>
        </authorList>
    </citation>
    <scope>NUCLEOTIDE SEQUENCE [LARGE SCALE GENOMIC DNA]</scope>
</reference>
<dbReference type="EMBL" id="CAMXCT020002914">
    <property type="protein sequence ID" value="CAL1154710.1"/>
    <property type="molecule type" value="Genomic_DNA"/>
</dbReference>
<dbReference type="Proteomes" id="UP001152797">
    <property type="component" value="Unassembled WGS sequence"/>
</dbReference>
<sequence length="489" mass="55019">MPYLKEIEELFHAGNDHPSESSKAACLIEQCHTAAVDRILESEPKPTEPVRPQETLITPCGVVSAAQPECKTTKPESTTFRTARATLEEKANQLGAQHLQCTDEKFKTHCEPIAKHVRLAMHAAELRRFVVRDPVKIDHAVSVRLKDGRDVEIVTRSDFSTGLPVFEVQDLLTEEECAAIRSAAPSSMMEESLTDNDDKGQPISPRKAAKMFKDLDENRDKALDAEEIAQFFREAFDLVDFTWDFLTPRVPNLTKTNTKVRKQEFIATNWNQLFADAKKLHPEWFARHSRQTWMMYSEHSFLQSVLDNVAAVTGLSETLVRETAESMQVLVYPPNGGHYSCHHDTAPDYPDDARFMTVFFFLNDVTEGGETVLFGTDLNGTYGKERALQGEEVWGEIESRCQSVASCPRNGTMPPPFSTALAVKPRRGTALFWYNMAIDSKGQPGRFYWSSIHGGCPTRSEEKWAANIWLHNTRQSEEDCGAGTLAVEK</sequence>
<evidence type="ECO:0000256" key="4">
    <source>
        <dbReference type="ARBA" id="ARBA00023002"/>
    </source>
</evidence>
<dbReference type="AlphaFoldDB" id="A0A9P1D1L4"/>
<accession>A0A9P1D1L4</accession>
<dbReference type="InterPro" id="IPR018247">
    <property type="entry name" value="EF_Hand_1_Ca_BS"/>
</dbReference>
<dbReference type="GO" id="GO:0005509">
    <property type="term" value="F:calcium ion binding"/>
    <property type="evidence" value="ECO:0007669"/>
    <property type="project" value="InterPro"/>
</dbReference>
<dbReference type="PROSITE" id="PS50222">
    <property type="entry name" value="EF_HAND_2"/>
    <property type="match status" value="1"/>
</dbReference>
<dbReference type="PANTHER" id="PTHR10869">
    <property type="entry name" value="PROLYL 4-HYDROXYLASE ALPHA SUBUNIT"/>
    <property type="match status" value="1"/>
</dbReference>
<dbReference type="Gene3D" id="2.60.120.620">
    <property type="entry name" value="q2cbj1_9rhob like domain"/>
    <property type="match status" value="1"/>
</dbReference>
<proteinExistence type="predicted"/>
<dbReference type="InterPro" id="IPR044862">
    <property type="entry name" value="Pro_4_hyd_alph_FE2OG_OXY"/>
</dbReference>
<feature type="domain" description="EF-hand" evidence="7">
    <location>
        <begin position="203"/>
        <end position="238"/>
    </location>
</feature>
<gene>
    <name evidence="9" type="ORF">C1SCF055_LOCUS27389</name>
</gene>
<evidence type="ECO:0000313" key="9">
    <source>
        <dbReference type="EMBL" id="CAI4001335.1"/>
    </source>
</evidence>
<evidence type="ECO:0000313" key="11">
    <source>
        <dbReference type="EMBL" id="CAL4788647.1"/>
    </source>
</evidence>
<dbReference type="InterPro" id="IPR002048">
    <property type="entry name" value="EF_hand_dom"/>
</dbReference>
<evidence type="ECO:0000313" key="12">
    <source>
        <dbReference type="Proteomes" id="UP001152797"/>
    </source>
</evidence>
<protein>
    <submittedName>
        <fullName evidence="11">Transmembrane prolyl 4-hydroxylase (P4H-TM) (Hypoxia-inducible factor prolyl hydroxylase 4) (HIF-PH4) (HIF-prolyl hydroxylase 4) (HPH-4)</fullName>
    </submittedName>
</protein>
<evidence type="ECO:0000259" key="7">
    <source>
        <dbReference type="PROSITE" id="PS50222"/>
    </source>
</evidence>
<keyword evidence="2" id="KW-0479">Metal-binding</keyword>
<dbReference type="Pfam" id="PF13640">
    <property type="entry name" value="2OG-FeII_Oxy_3"/>
    <property type="match status" value="1"/>
</dbReference>
<feature type="domain" description="Fe2OG dioxygenase" evidence="8">
    <location>
        <begin position="323"/>
        <end position="472"/>
    </location>
</feature>
<dbReference type="OrthoDB" id="433136at2759"/>
<reference evidence="9" key="1">
    <citation type="submission" date="2022-10" db="EMBL/GenBank/DDBJ databases">
        <authorList>
            <person name="Chen Y."/>
            <person name="Dougan E. K."/>
            <person name="Chan C."/>
            <person name="Rhodes N."/>
            <person name="Thang M."/>
        </authorList>
    </citation>
    <scope>NUCLEOTIDE SEQUENCE</scope>
</reference>
<evidence type="ECO:0000256" key="5">
    <source>
        <dbReference type="ARBA" id="ARBA00023004"/>
    </source>
</evidence>
<dbReference type="GO" id="GO:0005506">
    <property type="term" value="F:iron ion binding"/>
    <property type="evidence" value="ECO:0007669"/>
    <property type="project" value="InterPro"/>
</dbReference>
<evidence type="ECO:0000256" key="3">
    <source>
        <dbReference type="ARBA" id="ARBA00022964"/>
    </source>
</evidence>
<dbReference type="EMBL" id="CAMXCT030002914">
    <property type="protein sequence ID" value="CAL4788647.1"/>
    <property type="molecule type" value="Genomic_DNA"/>
</dbReference>
<dbReference type="EMBL" id="CAMXCT010002914">
    <property type="protein sequence ID" value="CAI4001335.1"/>
    <property type="molecule type" value="Genomic_DNA"/>
</dbReference>
<evidence type="ECO:0000259" key="8">
    <source>
        <dbReference type="PROSITE" id="PS51471"/>
    </source>
</evidence>
<keyword evidence="11" id="KW-0472">Membrane</keyword>
<keyword evidence="4" id="KW-0560">Oxidoreductase</keyword>
<keyword evidence="5" id="KW-0408">Iron</keyword>
<name>A0A9P1D1L4_9DINO</name>